<evidence type="ECO:0000256" key="10">
    <source>
        <dbReference type="SAM" id="SignalP"/>
    </source>
</evidence>
<dbReference type="RefSeq" id="WP_193688538.1">
    <property type="nucleotide sequence ID" value="NZ_CP062941.1"/>
</dbReference>
<evidence type="ECO:0000256" key="5">
    <source>
        <dbReference type="ARBA" id="ARBA00022692"/>
    </source>
</evidence>
<dbReference type="CDD" id="cd01347">
    <property type="entry name" value="ligand_gated_channel"/>
    <property type="match status" value="1"/>
</dbReference>
<dbReference type="InterPro" id="IPR010104">
    <property type="entry name" value="TonB_rcpt_bac"/>
</dbReference>
<dbReference type="GO" id="GO:0009279">
    <property type="term" value="C:cell outer membrane"/>
    <property type="evidence" value="ECO:0007669"/>
    <property type="project" value="UniProtKB-SubCell"/>
</dbReference>
<dbReference type="EMBL" id="CP062941">
    <property type="protein sequence ID" value="QOL51564.1"/>
    <property type="molecule type" value="Genomic_DNA"/>
</dbReference>
<dbReference type="InterPro" id="IPR037066">
    <property type="entry name" value="Plug_dom_sf"/>
</dbReference>
<keyword evidence="10" id="KW-0732">Signal</keyword>
<dbReference type="InterPro" id="IPR039426">
    <property type="entry name" value="TonB-dep_rcpt-like"/>
</dbReference>
<dbReference type="NCBIfam" id="TIGR01782">
    <property type="entry name" value="TonB-Xanth-Caul"/>
    <property type="match status" value="1"/>
</dbReference>
<sequence length="911" mass="97991">MTIFANKRAAGTGLVFQLSPVAAGCAIFVSAMAGNAYAQTTTEQAEPVVATVKVSGIRRGIEDAISVKKDSSSIVEAISAEDIGKLPDVSIAESIARLPGLAAQRVGGRAQVISVRGLSPDFSTTLLNGREQVSTGDNRSVEFDQYPSELLSGVTIYKTPDAALVGQGLSGTIDMQTVRPLSFAGRTVAMNARLEKNSLGSISNANSLGNRFSISYIDQFLNRTLGVAIGYAHLDSPVLSQETGLYEPWKIQSLSGVPANTYITEGIKAVGRSGDNKRDGIMGVVQYRPSKEWTSTLDVYASKFQREETANQIEINLGGYNGGYKPDVLFNPVTTANGVLTGGTANNVYPLVRGMYNNREDKIRAAGWNNLVKLGDITVNADLSISKAKRNELNLENNTQFTNAAGDPFLDNVGLAFAGGAFPSIRPTRDYSNPSNLFVRGTIYGSGYGKVPSVEDELKSAKLAANFPLPESMATFFSSVDVGVNYSDRSKKKRQPEGDITLKGNAFTVPGELQYAPVNLGFAGAGVIPSWNVPAVVAYGMVFQPSDTKDYLIAKAWDVNEKITTSFVKANIEHEFGSVSLRGNVGVQVQRTDQSSTANYFDGTAPAGSQVKPVTDGKTYTDVLPSMNLAFGFEGDQTLRFAAAKQVARPRVDQLRSALDFGVDKTNFKPGGSGGNAQLDPWRANAFDVSYEKYFGKKAYLAAALFHKKLTSYIYTQTNDAYDFSKFVPGTIAKTPIGNYTAPYNGQGGTLKGLELSGSMPLNLVTPVLDGFGVTASATFSKSGISIKDPGGSIGEDIPLPGLSKRVTNLTVYYEKNGFETRVSQRRRSDFVGEIGNFNGNRSLRYVVGENVVDFQVGYNFETGTLKGLGLLLQVNNITNAAYETYAARRDQPLEYQKYGRTVLLGANYKF</sequence>
<evidence type="ECO:0000256" key="7">
    <source>
        <dbReference type="ARBA" id="ARBA00023170"/>
    </source>
</evidence>
<proteinExistence type="inferred from homology"/>
<evidence type="ECO:0000313" key="13">
    <source>
        <dbReference type="Proteomes" id="UP000593875"/>
    </source>
</evidence>
<evidence type="ECO:0000259" key="11">
    <source>
        <dbReference type="Pfam" id="PF07715"/>
    </source>
</evidence>
<evidence type="ECO:0000256" key="6">
    <source>
        <dbReference type="ARBA" id="ARBA00023136"/>
    </source>
</evidence>
<dbReference type="PANTHER" id="PTHR40980">
    <property type="entry name" value="PLUG DOMAIN-CONTAINING PROTEIN"/>
    <property type="match status" value="1"/>
</dbReference>
<keyword evidence="5 9" id="KW-0812">Transmembrane</keyword>
<gene>
    <name evidence="12" type="ORF">LPB04_10080</name>
</gene>
<dbReference type="Proteomes" id="UP000593875">
    <property type="component" value="Chromosome"/>
</dbReference>
<evidence type="ECO:0000256" key="2">
    <source>
        <dbReference type="ARBA" id="ARBA00009810"/>
    </source>
</evidence>
<feature type="signal peptide" evidence="10">
    <location>
        <begin position="1"/>
        <end position="38"/>
    </location>
</feature>
<evidence type="ECO:0000256" key="1">
    <source>
        <dbReference type="ARBA" id="ARBA00004571"/>
    </source>
</evidence>
<evidence type="ECO:0000256" key="3">
    <source>
        <dbReference type="ARBA" id="ARBA00022448"/>
    </source>
</evidence>
<evidence type="ECO:0000313" key="12">
    <source>
        <dbReference type="EMBL" id="QOL51564.1"/>
    </source>
</evidence>
<evidence type="ECO:0000256" key="4">
    <source>
        <dbReference type="ARBA" id="ARBA00022452"/>
    </source>
</evidence>
<evidence type="ECO:0000256" key="9">
    <source>
        <dbReference type="PROSITE-ProRule" id="PRU01360"/>
    </source>
</evidence>
<dbReference type="Gene3D" id="2.170.130.10">
    <property type="entry name" value="TonB-dependent receptor, plug domain"/>
    <property type="match status" value="1"/>
</dbReference>
<dbReference type="PROSITE" id="PS52016">
    <property type="entry name" value="TONB_DEPENDENT_REC_3"/>
    <property type="match status" value="1"/>
</dbReference>
<protein>
    <submittedName>
        <fullName evidence="12">TonB-dependent receptor</fullName>
    </submittedName>
</protein>
<dbReference type="KEGG" id="mlir:LPB04_10080"/>
<keyword evidence="13" id="KW-1185">Reference proteome</keyword>
<dbReference type="InterPro" id="IPR036942">
    <property type="entry name" value="Beta-barrel_TonB_sf"/>
</dbReference>
<dbReference type="SUPFAM" id="SSF56935">
    <property type="entry name" value="Porins"/>
    <property type="match status" value="1"/>
</dbReference>
<dbReference type="AlphaFoldDB" id="A0A7L9U954"/>
<reference evidence="12 13" key="1">
    <citation type="submission" date="2020-10" db="EMBL/GenBank/DDBJ databases">
        <title>Genome sequencing of Massilia sp. LPB0304.</title>
        <authorList>
            <person name="Kim J."/>
        </authorList>
    </citation>
    <scope>NUCLEOTIDE SEQUENCE [LARGE SCALE GENOMIC DNA]</scope>
    <source>
        <strain evidence="12 13">LPB0304</strain>
    </source>
</reference>
<feature type="chain" id="PRO_5032718448" evidence="10">
    <location>
        <begin position="39"/>
        <end position="911"/>
    </location>
</feature>
<keyword evidence="6 9" id="KW-0472">Membrane</keyword>
<comment type="similarity">
    <text evidence="2 9">Belongs to the TonB-dependent receptor family.</text>
</comment>
<dbReference type="PANTHER" id="PTHR40980:SF3">
    <property type="entry name" value="TONB-DEPENDENT RECEPTOR-LIKE BETA-BARREL DOMAIN-CONTAINING PROTEIN"/>
    <property type="match status" value="1"/>
</dbReference>
<name>A0A7L9U954_9BURK</name>
<dbReference type="Pfam" id="PF07715">
    <property type="entry name" value="Plug"/>
    <property type="match status" value="1"/>
</dbReference>
<comment type="subcellular location">
    <subcellularLocation>
        <location evidence="1 9">Cell outer membrane</location>
        <topology evidence="1 9">Multi-pass membrane protein</topology>
    </subcellularLocation>
</comment>
<keyword evidence="4 9" id="KW-1134">Transmembrane beta strand</keyword>
<dbReference type="InterPro" id="IPR012910">
    <property type="entry name" value="Plug_dom"/>
</dbReference>
<accession>A0A7L9U954</accession>
<feature type="domain" description="TonB-dependent receptor plug" evidence="11">
    <location>
        <begin position="68"/>
        <end position="171"/>
    </location>
</feature>
<evidence type="ECO:0000256" key="8">
    <source>
        <dbReference type="ARBA" id="ARBA00023237"/>
    </source>
</evidence>
<dbReference type="PROSITE" id="PS51257">
    <property type="entry name" value="PROKAR_LIPOPROTEIN"/>
    <property type="match status" value="1"/>
</dbReference>
<dbReference type="Gene3D" id="2.40.170.20">
    <property type="entry name" value="TonB-dependent receptor, beta-barrel domain"/>
    <property type="match status" value="1"/>
</dbReference>
<keyword evidence="3 9" id="KW-0813">Transport</keyword>
<keyword evidence="7 12" id="KW-0675">Receptor</keyword>
<keyword evidence="8 9" id="KW-0998">Cell outer membrane</keyword>
<organism evidence="12 13">
    <name type="scientific">Massilia litorea</name>
    <dbReference type="NCBI Taxonomy" id="2769491"/>
    <lineage>
        <taxon>Bacteria</taxon>
        <taxon>Pseudomonadati</taxon>
        <taxon>Pseudomonadota</taxon>
        <taxon>Betaproteobacteria</taxon>
        <taxon>Burkholderiales</taxon>
        <taxon>Oxalobacteraceae</taxon>
        <taxon>Telluria group</taxon>
        <taxon>Massilia</taxon>
    </lineage>
</organism>